<feature type="non-terminal residue" evidence="2">
    <location>
        <position position="72"/>
    </location>
</feature>
<feature type="region of interest" description="Disordered" evidence="1">
    <location>
        <begin position="52"/>
        <end position="72"/>
    </location>
</feature>
<keyword evidence="3" id="KW-1185">Reference proteome</keyword>
<feature type="compositionally biased region" description="Polar residues" evidence="1">
    <location>
        <begin position="63"/>
        <end position="72"/>
    </location>
</feature>
<evidence type="ECO:0000313" key="3">
    <source>
        <dbReference type="Proteomes" id="UP000183002"/>
    </source>
</evidence>
<dbReference type="RefSeq" id="WP_139194090.1">
    <property type="nucleotide sequence ID" value="NZ_FOCO01000040.1"/>
</dbReference>
<dbReference type="EMBL" id="FOCO01000040">
    <property type="protein sequence ID" value="SEO02538.1"/>
    <property type="molecule type" value="Genomic_DNA"/>
</dbReference>
<name>A0A1H8LCR6_9RHOB</name>
<dbReference type="Proteomes" id="UP000183002">
    <property type="component" value="Unassembled WGS sequence"/>
</dbReference>
<reference evidence="2 3" key="1">
    <citation type="submission" date="2016-10" db="EMBL/GenBank/DDBJ databases">
        <authorList>
            <person name="de Groot N.N."/>
        </authorList>
    </citation>
    <scope>NUCLEOTIDE SEQUENCE [LARGE SCALE GENOMIC DNA]</scope>
    <source>
        <strain evidence="2 3">CGMCC 1.10836</strain>
    </source>
</reference>
<gene>
    <name evidence="2" type="ORF">SAMN05216227_104027</name>
</gene>
<organism evidence="2 3">
    <name type="scientific">Pseudorhodobacter antarcticus</name>
    <dbReference type="NCBI Taxonomy" id="1077947"/>
    <lineage>
        <taxon>Bacteria</taxon>
        <taxon>Pseudomonadati</taxon>
        <taxon>Pseudomonadota</taxon>
        <taxon>Alphaproteobacteria</taxon>
        <taxon>Rhodobacterales</taxon>
        <taxon>Paracoccaceae</taxon>
        <taxon>Pseudorhodobacter</taxon>
    </lineage>
</organism>
<evidence type="ECO:0000313" key="2">
    <source>
        <dbReference type="EMBL" id="SEO02538.1"/>
    </source>
</evidence>
<evidence type="ECO:0000256" key="1">
    <source>
        <dbReference type="SAM" id="MobiDB-lite"/>
    </source>
</evidence>
<dbReference type="AlphaFoldDB" id="A0A1H8LCR6"/>
<protein>
    <submittedName>
        <fullName evidence="2">Uncharacterized protein</fullName>
    </submittedName>
</protein>
<proteinExistence type="predicted"/>
<sequence>MTDRISKAVEHLGAEKTIKVKGNDENGKDITVEETKPNIEVRIGGALLHKWSDGEGSPIPGQTYPTTSVMGV</sequence>
<accession>A0A1H8LCR6</accession>